<organism evidence="2 3">
    <name type="scientific">Fusarium heterosporum</name>
    <dbReference type="NCBI Taxonomy" id="42747"/>
    <lineage>
        <taxon>Eukaryota</taxon>
        <taxon>Fungi</taxon>
        <taxon>Dikarya</taxon>
        <taxon>Ascomycota</taxon>
        <taxon>Pezizomycotina</taxon>
        <taxon>Sordariomycetes</taxon>
        <taxon>Hypocreomycetidae</taxon>
        <taxon>Hypocreales</taxon>
        <taxon>Nectriaceae</taxon>
        <taxon>Fusarium</taxon>
        <taxon>Fusarium heterosporum species complex</taxon>
    </lineage>
</organism>
<evidence type="ECO:0000256" key="1">
    <source>
        <dbReference type="SAM" id="SignalP"/>
    </source>
</evidence>
<dbReference type="Proteomes" id="UP000567885">
    <property type="component" value="Unassembled WGS sequence"/>
</dbReference>
<dbReference type="AlphaFoldDB" id="A0A8H5TU44"/>
<reference evidence="2 3" key="1">
    <citation type="submission" date="2020-05" db="EMBL/GenBank/DDBJ databases">
        <title>Identification and distribution of gene clusters putatively required for synthesis of sphingolipid metabolism inhibitors in phylogenetically diverse species of the filamentous fungus Fusarium.</title>
        <authorList>
            <person name="Kim H.-S."/>
            <person name="Busman M."/>
            <person name="Brown D.W."/>
            <person name="Divon H."/>
            <person name="Uhlig S."/>
            <person name="Proctor R.H."/>
        </authorList>
    </citation>
    <scope>NUCLEOTIDE SEQUENCE [LARGE SCALE GENOMIC DNA]</scope>
    <source>
        <strain evidence="2 3">NRRL 20693</strain>
    </source>
</reference>
<sequence length="207" mass="23311">MWSYSILLTILATVNGVDSSPSSRCPSFPSSMLEFSSEFVQPKPPVIKSHYKAHFVQHKWNADLSHIIAGFIENSPSKKFVRVDAAADGEMISSYFNYANITKEGLVDNTLTTYDRNSSQPNIWRDYVNSNFPAFNENILVEAGATFEGLVQRDFVPSAVAAWSIMYQGAVPVTVYVNECRVVVGYDYFAPELRTRVIMKFFNIHAK</sequence>
<evidence type="ECO:0000313" key="2">
    <source>
        <dbReference type="EMBL" id="KAF5675555.1"/>
    </source>
</evidence>
<feature type="chain" id="PRO_5034277954" evidence="1">
    <location>
        <begin position="20"/>
        <end position="207"/>
    </location>
</feature>
<gene>
    <name evidence="2" type="ORF">FHETE_2552</name>
</gene>
<dbReference type="EMBL" id="JAAGWQ010000039">
    <property type="protein sequence ID" value="KAF5675555.1"/>
    <property type="molecule type" value="Genomic_DNA"/>
</dbReference>
<dbReference type="OrthoDB" id="3535343at2759"/>
<keyword evidence="3" id="KW-1185">Reference proteome</keyword>
<feature type="signal peptide" evidence="1">
    <location>
        <begin position="1"/>
        <end position="19"/>
    </location>
</feature>
<keyword evidence="1" id="KW-0732">Signal</keyword>
<comment type="caution">
    <text evidence="2">The sequence shown here is derived from an EMBL/GenBank/DDBJ whole genome shotgun (WGS) entry which is preliminary data.</text>
</comment>
<accession>A0A8H5TU44</accession>
<evidence type="ECO:0000313" key="3">
    <source>
        <dbReference type="Proteomes" id="UP000567885"/>
    </source>
</evidence>
<proteinExistence type="predicted"/>
<protein>
    <submittedName>
        <fullName evidence="2">Uncharacterized protein</fullName>
    </submittedName>
</protein>
<name>A0A8H5TU44_FUSHE</name>